<accession>A0A564YB35</accession>
<feature type="non-terminal residue" evidence="1">
    <location>
        <position position="83"/>
    </location>
</feature>
<sequence length="83" mass="9437">MRGLLVRRSTANWGRRRVTLEVTGRGCYLHAGMRDSSLSFYPGFSSPRFRESSRWLALPRWPLLVLSVGRLVIGGTEGKKEMI</sequence>
<organism evidence="1 2">
    <name type="scientific">Hymenolepis diminuta</name>
    <name type="common">Rat tapeworm</name>
    <dbReference type="NCBI Taxonomy" id="6216"/>
    <lineage>
        <taxon>Eukaryota</taxon>
        <taxon>Metazoa</taxon>
        <taxon>Spiralia</taxon>
        <taxon>Lophotrochozoa</taxon>
        <taxon>Platyhelminthes</taxon>
        <taxon>Cestoda</taxon>
        <taxon>Eucestoda</taxon>
        <taxon>Cyclophyllidea</taxon>
        <taxon>Hymenolepididae</taxon>
        <taxon>Hymenolepis</taxon>
    </lineage>
</organism>
<dbReference type="EMBL" id="CABIJS010000111">
    <property type="protein sequence ID" value="VUZ43734.1"/>
    <property type="molecule type" value="Genomic_DNA"/>
</dbReference>
<protein>
    <submittedName>
        <fullName evidence="1">Uncharacterized protein</fullName>
    </submittedName>
</protein>
<evidence type="ECO:0000313" key="2">
    <source>
        <dbReference type="Proteomes" id="UP000321570"/>
    </source>
</evidence>
<reference evidence="1 2" key="1">
    <citation type="submission" date="2019-07" db="EMBL/GenBank/DDBJ databases">
        <authorList>
            <person name="Jastrzebski P J."/>
            <person name="Paukszto L."/>
            <person name="Jastrzebski P J."/>
        </authorList>
    </citation>
    <scope>NUCLEOTIDE SEQUENCE [LARGE SCALE GENOMIC DNA]</scope>
    <source>
        <strain evidence="1 2">WMS-il1</strain>
    </source>
</reference>
<gene>
    <name evidence="1" type="ORF">WMSIL1_LOCUS3619</name>
</gene>
<dbReference type="AlphaFoldDB" id="A0A564YB35"/>
<proteinExistence type="predicted"/>
<name>A0A564YB35_HYMDI</name>
<keyword evidence="2" id="KW-1185">Reference proteome</keyword>
<evidence type="ECO:0000313" key="1">
    <source>
        <dbReference type="EMBL" id="VUZ43734.1"/>
    </source>
</evidence>
<dbReference type="Proteomes" id="UP000321570">
    <property type="component" value="Unassembled WGS sequence"/>
</dbReference>